<proteinExistence type="inferred from homology"/>
<evidence type="ECO:0000256" key="8">
    <source>
        <dbReference type="ARBA" id="ARBA00049244"/>
    </source>
</evidence>
<dbReference type="InterPro" id="IPR010372">
    <property type="entry name" value="DNA_pol3_delta_N"/>
</dbReference>
<dbReference type="STRING" id="584787.GCA_001247655_01584"/>
<dbReference type="NCBIfam" id="TIGR01128">
    <property type="entry name" value="holA"/>
    <property type="match status" value="1"/>
</dbReference>
<evidence type="ECO:0000256" key="9">
    <source>
        <dbReference type="NCBIfam" id="TIGR01128"/>
    </source>
</evidence>
<evidence type="ECO:0000313" key="12">
    <source>
        <dbReference type="EMBL" id="ROQ25974.1"/>
    </source>
</evidence>
<dbReference type="InterPro" id="IPR005790">
    <property type="entry name" value="DNA_polIII_delta"/>
</dbReference>
<protein>
    <recommendedName>
        <fullName evidence="2 9">DNA polymerase III subunit delta</fullName>
        <ecNumber evidence="1 9">2.7.7.7</ecNumber>
    </recommendedName>
</protein>
<evidence type="ECO:0000256" key="1">
    <source>
        <dbReference type="ARBA" id="ARBA00012417"/>
    </source>
</evidence>
<dbReference type="InterPro" id="IPR027417">
    <property type="entry name" value="P-loop_NTPase"/>
</dbReference>
<dbReference type="Pfam" id="PF14840">
    <property type="entry name" value="DNA_pol3_delt_C"/>
    <property type="match status" value="1"/>
</dbReference>
<dbReference type="PANTHER" id="PTHR34388">
    <property type="entry name" value="DNA POLYMERASE III SUBUNIT DELTA"/>
    <property type="match status" value="1"/>
</dbReference>
<dbReference type="Gene3D" id="3.40.50.300">
    <property type="entry name" value="P-loop containing nucleotide triphosphate hydrolases"/>
    <property type="match status" value="1"/>
</dbReference>
<comment type="catalytic activity">
    <reaction evidence="8">
        <text>DNA(n) + a 2'-deoxyribonucleoside 5'-triphosphate = DNA(n+1) + diphosphate</text>
        <dbReference type="Rhea" id="RHEA:22508"/>
        <dbReference type="Rhea" id="RHEA-COMP:17339"/>
        <dbReference type="Rhea" id="RHEA-COMP:17340"/>
        <dbReference type="ChEBI" id="CHEBI:33019"/>
        <dbReference type="ChEBI" id="CHEBI:61560"/>
        <dbReference type="ChEBI" id="CHEBI:173112"/>
        <dbReference type="EC" id="2.7.7.7"/>
    </reaction>
</comment>
<evidence type="ECO:0000256" key="7">
    <source>
        <dbReference type="ARBA" id="ARBA00034754"/>
    </source>
</evidence>
<keyword evidence="3" id="KW-0808">Transferase</keyword>
<evidence type="ECO:0000256" key="6">
    <source>
        <dbReference type="ARBA" id="ARBA00022932"/>
    </source>
</evidence>
<dbReference type="AlphaFoldDB" id="A0A3N1P1J7"/>
<dbReference type="GO" id="GO:0003887">
    <property type="term" value="F:DNA-directed DNA polymerase activity"/>
    <property type="evidence" value="ECO:0007669"/>
    <property type="project" value="UniProtKB-UniRule"/>
</dbReference>
<evidence type="ECO:0000259" key="10">
    <source>
        <dbReference type="Pfam" id="PF06144"/>
    </source>
</evidence>
<dbReference type="SUPFAM" id="SSF48019">
    <property type="entry name" value="post-AAA+ oligomerization domain-like"/>
    <property type="match status" value="1"/>
</dbReference>
<evidence type="ECO:0000256" key="5">
    <source>
        <dbReference type="ARBA" id="ARBA00022705"/>
    </source>
</evidence>
<organism evidence="12 13">
    <name type="scientific">Gallaecimonas pentaromativorans</name>
    <dbReference type="NCBI Taxonomy" id="584787"/>
    <lineage>
        <taxon>Bacteria</taxon>
        <taxon>Pseudomonadati</taxon>
        <taxon>Pseudomonadota</taxon>
        <taxon>Gammaproteobacteria</taxon>
        <taxon>Enterobacterales</taxon>
        <taxon>Gallaecimonadaceae</taxon>
        <taxon>Gallaecimonas</taxon>
    </lineage>
</organism>
<evidence type="ECO:0000256" key="3">
    <source>
        <dbReference type="ARBA" id="ARBA00022679"/>
    </source>
</evidence>
<dbReference type="PANTHER" id="PTHR34388:SF1">
    <property type="entry name" value="DNA POLYMERASE III SUBUNIT DELTA"/>
    <property type="match status" value="1"/>
</dbReference>
<dbReference type="InterPro" id="IPR008921">
    <property type="entry name" value="DNA_pol3_clamp-load_cplx_C"/>
</dbReference>
<feature type="domain" description="DNA polymerase III subunit delta C-terminal" evidence="11">
    <location>
        <begin position="212"/>
        <end position="323"/>
    </location>
</feature>
<dbReference type="Pfam" id="PF06144">
    <property type="entry name" value="DNA_pol3_delta"/>
    <property type="match status" value="1"/>
</dbReference>
<comment type="similarity">
    <text evidence="7">Belongs to the DNA polymerase HolA subunit family.</text>
</comment>
<keyword evidence="13" id="KW-1185">Reference proteome</keyword>
<keyword evidence="6" id="KW-0239">DNA-directed DNA polymerase</keyword>
<comment type="caution">
    <text evidence="12">The sequence shown here is derived from an EMBL/GenBank/DDBJ whole genome shotgun (WGS) entry which is preliminary data.</text>
</comment>
<evidence type="ECO:0000256" key="2">
    <source>
        <dbReference type="ARBA" id="ARBA00017703"/>
    </source>
</evidence>
<dbReference type="Gene3D" id="1.20.272.10">
    <property type="match status" value="1"/>
</dbReference>
<accession>A0A3N1P1J7</accession>
<evidence type="ECO:0000256" key="4">
    <source>
        <dbReference type="ARBA" id="ARBA00022695"/>
    </source>
</evidence>
<keyword evidence="4" id="KW-0548">Nucleotidyltransferase</keyword>
<dbReference type="Proteomes" id="UP000268033">
    <property type="component" value="Unassembled WGS sequence"/>
</dbReference>
<dbReference type="CDD" id="cd18138">
    <property type="entry name" value="HLD_clamp_pol_III_delta"/>
    <property type="match status" value="1"/>
</dbReference>
<evidence type="ECO:0000313" key="13">
    <source>
        <dbReference type="Proteomes" id="UP000268033"/>
    </source>
</evidence>
<dbReference type="EMBL" id="RJUL01000005">
    <property type="protein sequence ID" value="ROQ25974.1"/>
    <property type="molecule type" value="Genomic_DNA"/>
</dbReference>
<dbReference type="RefSeq" id="WP_123421664.1">
    <property type="nucleotide sequence ID" value="NZ_RJUL01000005.1"/>
</dbReference>
<dbReference type="EC" id="2.7.7.7" evidence="1 9"/>
<evidence type="ECO:0000259" key="11">
    <source>
        <dbReference type="Pfam" id="PF14840"/>
    </source>
</evidence>
<keyword evidence="5" id="KW-0235">DNA replication</keyword>
<dbReference type="Gene3D" id="1.10.8.60">
    <property type="match status" value="1"/>
</dbReference>
<dbReference type="SUPFAM" id="SSF52540">
    <property type="entry name" value="P-loop containing nucleoside triphosphate hydrolases"/>
    <property type="match status" value="1"/>
</dbReference>
<dbReference type="GO" id="GO:0003677">
    <property type="term" value="F:DNA binding"/>
    <property type="evidence" value="ECO:0007669"/>
    <property type="project" value="InterPro"/>
</dbReference>
<dbReference type="GO" id="GO:0006261">
    <property type="term" value="P:DNA-templated DNA replication"/>
    <property type="evidence" value="ECO:0007669"/>
    <property type="project" value="TreeGrafter"/>
</dbReference>
<feature type="domain" description="DNA polymerase III delta N-terminal" evidence="10">
    <location>
        <begin position="20"/>
        <end position="133"/>
    </location>
</feature>
<reference evidence="12 13" key="1">
    <citation type="submission" date="2018-11" db="EMBL/GenBank/DDBJ databases">
        <title>Genomic Encyclopedia of Type Strains, Phase IV (KMG-IV): sequencing the most valuable type-strain genomes for metagenomic binning, comparative biology and taxonomic classification.</title>
        <authorList>
            <person name="Goeker M."/>
        </authorList>
    </citation>
    <scope>NUCLEOTIDE SEQUENCE [LARGE SCALE GENOMIC DNA]</scope>
    <source>
        <strain evidence="12 13">DSM 21945</strain>
    </source>
</reference>
<name>A0A3N1P1J7_9GAMM</name>
<sequence length="342" mass="38493">MQVRPQQLNDALKRQPLWVLVFGDDAFLVEEALDKIRRHGQRWGVEERLSFTVEGGFDWAVIREEYQSLSLFASKRIIEINLQQKPDESGKAVLQELTQHPNPDLLLVLRGPRAEKGITNAPWFKTMSEQGIYLPLYPLGEREFPGWLARKLQDAGFKPTPEAVQALAHFTEGNLLAAAQEVEKLALLHPQGPLSEDDITGAVLDHARFDLFQWTDALLGDDAAKALRVLTRVMEEGTEPPLLLWALGRELDTLLALVTSGNPQGELAKRRMPPQRKSLYLAAIKRLSAGRLRQIGRHLAWLDQQFKTQDGRGVEQGLNDLTLAFFPGKRPALPVIRPGYVQ</sequence>
<dbReference type="InterPro" id="IPR032780">
    <property type="entry name" value="DNA_pol3_delt_C"/>
</dbReference>
<dbReference type="GO" id="GO:0009360">
    <property type="term" value="C:DNA polymerase III complex"/>
    <property type="evidence" value="ECO:0007669"/>
    <property type="project" value="UniProtKB-UniRule"/>
</dbReference>
<gene>
    <name evidence="12" type="ORF">EDC28_105288</name>
</gene>